<organism evidence="1">
    <name type="scientific">Cacopsylla melanoneura</name>
    <dbReference type="NCBI Taxonomy" id="428564"/>
    <lineage>
        <taxon>Eukaryota</taxon>
        <taxon>Metazoa</taxon>
        <taxon>Ecdysozoa</taxon>
        <taxon>Arthropoda</taxon>
        <taxon>Hexapoda</taxon>
        <taxon>Insecta</taxon>
        <taxon>Pterygota</taxon>
        <taxon>Neoptera</taxon>
        <taxon>Paraneoptera</taxon>
        <taxon>Hemiptera</taxon>
        <taxon>Sternorrhyncha</taxon>
        <taxon>Psylloidea</taxon>
        <taxon>Psyllidae</taxon>
        <taxon>Psyllinae</taxon>
        <taxon>Cacopsylla</taxon>
    </lineage>
</organism>
<sequence>MSFSKTMKYIIPDKLYQYHITTFTLISISSMEYLHRFLLTIITFIRWNTSTLLHKLAYSVVVFSPSGPNVVKQYIFFKGKLKLKTFALDPQIMMFGKCAHILYFLNKLVFHHFKMNDFADVFLQLNCIRFLFDIFL</sequence>
<accession>A0A8D8PXQ7</accession>
<dbReference type="EMBL" id="HBUF01040141">
    <property type="protein sequence ID" value="CAG6617875.1"/>
    <property type="molecule type" value="Transcribed_RNA"/>
</dbReference>
<reference evidence="1" key="1">
    <citation type="submission" date="2021-05" db="EMBL/GenBank/DDBJ databases">
        <authorList>
            <person name="Alioto T."/>
            <person name="Alioto T."/>
            <person name="Gomez Garrido J."/>
        </authorList>
    </citation>
    <scope>NUCLEOTIDE SEQUENCE</scope>
</reference>
<protein>
    <submittedName>
        <fullName evidence="1">Uncharacterized protein</fullName>
    </submittedName>
</protein>
<evidence type="ECO:0000313" key="1">
    <source>
        <dbReference type="EMBL" id="CAG6617875.1"/>
    </source>
</evidence>
<proteinExistence type="predicted"/>
<name>A0A8D8PXQ7_9HEMI</name>
<dbReference type="AlphaFoldDB" id="A0A8D8PXQ7"/>